<feature type="transmembrane region" description="Helical" evidence="7">
    <location>
        <begin position="314"/>
        <end position="336"/>
    </location>
</feature>
<dbReference type="Proteomes" id="UP000554054">
    <property type="component" value="Unassembled WGS sequence"/>
</dbReference>
<gene>
    <name evidence="9" type="ORF">BJY20_000278</name>
</gene>
<organism evidence="9 10">
    <name type="scientific">Janibacter cremeus</name>
    <dbReference type="NCBI Taxonomy" id="1285192"/>
    <lineage>
        <taxon>Bacteria</taxon>
        <taxon>Bacillati</taxon>
        <taxon>Actinomycetota</taxon>
        <taxon>Actinomycetes</taxon>
        <taxon>Micrococcales</taxon>
        <taxon>Intrasporangiaceae</taxon>
        <taxon>Janibacter</taxon>
    </lineage>
</organism>
<dbReference type="PANTHER" id="PTHR23517">
    <property type="entry name" value="RESISTANCE PROTEIN MDTM, PUTATIVE-RELATED-RELATED"/>
    <property type="match status" value="1"/>
</dbReference>
<feature type="transmembrane region" description="Helical" evidence="7">
    <location>
        <begin position="87"/>
        <end position="107"/>
    </location>
</feature>
<proteinExistence type="predicted"/>
<keyword evidence="5 7" id="KW-1133">Transmembrane helix</keyword>
<dbReference type="Gene3D" id="1.20.1250.20">
    <property type="entry name" value="MFS general substrate transporter like domains"/>
    <property type="match status" value="1"/>
</dbReference>
<dbReference type="EMBL" id="JACCAE010000001">
    <property type="protein sequence ID" value="NYF96886.1"/>
    <property type="molecule type" value="Genomic_DNA"/>
</dbReference>
<dbReference type="InterPro" id="IPR011701">
    <property type="entry name" value="MFS"/>
</dbReference>
<protein>
    <submittedName>
        <fullName evidence="9">Putative MFS family arabinose efflux permease</fullName>
    </submittedName>
</protein>
<evidence type="ECO:0000256" key="2">
    <source>
        <dbReference type="ARBA" id="ARBA00022448"/>
    </source>
</evidence>
<feature type="transmembrane region" description="Helical" evidence="7">
    <location>
        <begin position="227"/>
        <end position="249"/>
    </location>
</feature>
<feature type="domain" description="Major facilitator superfamily (MFS) profile" evidence="8">
    <location>
        <begin position="22"/>
        <end position="404"/>
    </location>
</feature>
<evidence type="ECO:0000259" key="8">
    <source>
        <dbReference type="PROSITE" id="PS50850"/>
    </source>
</evidence>
<evidence type="ECO:0000313" key="9">
    <source>
        <dbReference type="EMBL" id="NYF96886.1"/>
    </source>
</evidence>
<dbReference type="InterPro" id="IPR050171">
    <property type="entry name" value="MFS_Transporters"/>
</dbReference>
<dbReference type="Pfam" id="PF07690">
    <property type="entry name" value="MFS_1"/>
    <property type="match status" value="1"/>
</dbReference>
<evidence type="ECO:0000256" key="1">
    <source>
        <dbReference type="ARBA" id="ARBA00004651"/>
    </source>
</evidence>
<keyword evidence="2" id="KW-0813">Transport</keyword>
<feature type="transmembrane region" description="Helical" evidence="7">
    <location>
        <begin position="348"/>
        <end position="369"/>
    </location>
</feature>
<sequence length="409" mass="41786">MRQGSLAHTRSVVTPSSSRIRSIWITLAALLAAGWSTNHFAALLPVLAEVAHISKPGLDAAFGLYALGLLPGLLLGGGLSDRRGRRPVVLTGLVLCAAGNVVMLLWPTLAGVLIGRLVVGAGVGLVASAGTAWAADQDWTKGAARAGVVLTTGFAAGPLASGLIGQFTPGRIGLVVAFTVPVLLTGLSALLCLFPDHASVVVPVTKPHQARVGSSPPFVEDRRIGPALAAAVPMGLWVFSCVTVAMIVLTERIGGQYGGPMLPAVAAVLALGTGILVQLGTRRLAGWRPLGVVGAGLAAIAFVISGVAGGQMSIATFVLCSLIFGAAYGLCLGQGLRDVDRLAPRSTRGLVIGIFYVVTYTGFALPFVLNTYEDTIGASAPMVVLAGLAAASALARLVQARRGDSRHFE</sequence>
<evidence type="ECO:0000256" key="4">
    <source>
        <dbReference type="ARBA" id="ARBA00022692"/>
    </source>
</evidence>
<accession>A0A852VLD9</accession>
<evidence type="ECO:0000256" key="6">
    <source>
        <dbReference type="ARBA" id="ARBA00023136"/>
    </source>
</evidence>
<dbReference type="GO" id="GO:0005886">
    <property type="term" value="C:plasma membrane"/>
    <property type="evidence" value="ECO:0007669"/>
    <property type="project" value="UniProtKB-SubCell"/>
</dbReference>
<dbReference type="PANTHER" id="PTHR23517:SF3">
    <property type="entry name" value="INTEGRAL MEMBRANE TRANSPORT PROTEIN"/>
    <property type="match status" value="1"/>
</dbReference>
<feature type="transmembrane region" description="Helical" evidence="7">
    <location>
        <begin position="147"/>
        <end position="166"/>
    </location>
</feature>
<feature type="transmembrane region" description="Helical" evidence="7">
    <location>
        <begin position="261"/>
        <end position="280"/>
    </location>
</feature>
<comment type="subcellular location">
    <subcellularLocation>
        <location evidence="1">Cell membrane</location>
        <topology evidence="1">Multi-pass membrane protein</topology>
    </subcellularLocation>
</comment>
<feature type="transmembrane region" description="Helical" evidence="7">
    <location>
        <begin position="60"/>
        <end position="80"/>
    </location>
</feature>
<feature type="transmembrane region" description="Helical" evidence="7">
    <location>
        <begin position="287"/>
        <end position="308"/>
    </location>
</feature>
<dbReference type="SUPFAM" id="SSF103473">
    <property type="entry name" value="MFS general substrate transporter"/>
    <property type="match status" value="1"/>
</dbReference>
<comment type="caution">
    <text evidence="9">The sequence shown here is derived from an EMBL/GenBank/DDBJ whole genome shotgun (WGS) entry which is preliminary data.</text>
</comment>
<keyword evidence="4 7" id="KW-0812">Transmembrane</keyword>
<evidence type="ECO:0000256" key="7">
    <source>
        <dbReference type="SAM" id="Phobius"/>
    </source>
</evidence>
<evidence type="ECO:0000256" key="3">
    <source>
        <dbReference type="ARBA" id="ARBA00022475"/>
    </source>
</evidence>
<keyword evidence="6 7" id="KW-0472">Membrane</keyword>
<feature type="transmembrane region" description="Helical" evidence="7">
    <location>
        <begin position="172"/>
        <end position="194"/>
    </location>
</feature>
<dbReference type="InterPro" id="IPR036259">
    <property type="entry name" value="MFS_trans_sf"/>
</dbReference>
<evidence type="ECO:0000313" key="10">
    <source>
        <dbReference type="Proteomes" id="UP000554054"/>
    </source>
</evidence>
<dbReference type="AlphaFoldDB" id="A0A852VLD9"/>
<dbReference type="RefSeq" id="WP_185989886.1">
    <property type="nucleotide sequence ID" value="NZ_JACCAE010000001.1"/>
</dbReference>
<keyword evidence="10" id="KW-1185">Reference proteome</keyword>
<dbReference type="InterPro" id="IPR020846">
    <property type="entry name" value="MFS_dom"/>
</dbReference>
<evidence type="ECO:0000256" key="5">
    <source>
        <dbReference type="ARBA" id="ARBA00022989"/>
    </source>
</evidence>
<dbReference type="PROSITE" id="PS50850">
    <property type="entry name" value="MFS"/>
    <property type="match status" value="1"/>
</dbReference>
<feature type="transmembrane region" description="Helical" evidence="7">
    <location>
        <begin position="23"/>
        <end position="48"/>
    </location>
</feature>
<dbReference type="GO" id="GO:0022857">
    <property type="term" value="F:transmembrane transporter activity"/>
    <property type="evidence" value="ECO:0007669"/>
    <property type="project" value="InterPro"/>
</dbReference>
<keyword evidence="3" id="KW-1003">Cell membrane</keyword>
<feature type="transmembrane region" description="Helical" evidence="7">
    <location>
        <begin position="113"/>
        <end position="135"/>
    </location>
</feature>
<feature type="transmembrane region" description="Helical" evidence="7">
    <location>
        <begin position="375"/>
        <end position="398"/>
    </location>
</feature>
<name>A0A852VLD9_9MICO</name>
<reference evidence="9 10" key="1">
    <citation type="submission" date="2020-07" db="EMBL/GenBank/DDBJ databases">
        <title>Sequencing the genomes of 1000 actinobacteria strains.</title>
        <authorList>
            <person name="Klenk H.-P."/>
        </authorList>
    </citation>
    <scope>NUCLEOTIDE SEQUENCE [LARGE SCALE GENOMIC DNA]</scope>
    <source>
        <strain evidence="9 10">DSM 26154</strain>
    </source>
</reference>